<feature type="domain" description="FAD dependent oxidoreductase" evidence="2">
    <location>
        <begin position="17"/>
        <end position="363"/>
    </location>
</feature>
<dbReference type="InterPro" id="IPR036188">
    <property type="entry name" value="FAD/NAD-bd_sf"/>
</dbReference>
<dbReference type="SUPFAM" id="SSF54373">
    <property type="entry name" value="FAD-linked reductases, C-terminal domain"/>
    <property type="match status" value="1"/>
</dbReference>
<dbReference type="Gene3D" id="3.30.9.10">
    <property type="entry name" value="D-Amino Acid Oxidase, subunit A, domain 2"/>
    <property type="match status" value="1"/>
</dbReference>
<dbReference type="SUPFAM" id="SSF51905">
    <property type="entry name" value="FAD/NAD(P)-binding domain"/>
    <property type="match status" value="1"/>
</dbReference>
<protein>
    <submittedName>
        <fullName evidence="3">FAD-binding oxidoreductase</fullName>
    </submittedName>
</protein>
<dbReference type="InterPro" id="IPR006076">
    <property type="entry name" value="FAD-dep_OxRdtase"/>
</dbReference>
<sequence>MVMSDKTAAMSGQLRADLVIVGGGIMGLWAALKAERRGIDTILIDGDGIASGASGGLLGALMAHMPDRWNEKKQLQFEGLLSLEAEIALLEDETGLSAGYQRCGRLIPLPKPHLRPIAERHSGEAATNWNQEGRAFDWTVLDESPFADWPSRSFSEAGVVFDRLAGRVSPRALTTAIRARLERSGRVRLLVGAAVQSINAGGRQVKLADGTVVGYGDLLVAAGVGSFPLLDAIGPALRRPLGRGVKGQAALLRLDLPADLPLLYLDGLYVVPHEGGRVAIGSTSENTFDDPFSTDAQLDVLIAGARELAPALQGAEVVERWAGLRPKAVDRDPMVGPHPDHPHVHALTGGFKVSFGIAHLLADAALDSIAGEPMSLPHGFALAHHVSVAARRAGGEEFTEIP</sequence>
<dbReference type="Gene3D" id="3.50.50.60">
    <property type="entry name" value="FAD/NAD(P)-binding domain"/>
    <property type="match status" value="1"/>
</dbReference>
<name>A0ABX7F232_9HYPH</name>
<accession>A0ABX7F232</accession>
<evidence type="ECO:0000259" key="2">
    <source>
        <dbReference type="Pfam" id="PF01266"/>
    </source>
</evidence>
<evidence type="ECO:0000313" key="3">
    <source>
        <dbReference type="EMBL" id="QRF53776.1"/>
    </source>
</evidence>
<evidence type="ECO:0000256" key="1">
    <source>
        <dbReference type="ARBA" id="ARBA00023002"/>
    </source>
</evidence>
<dbReference type="Proteomes" id="UP000596351">
    <property type="component" value="Chromosome"/>
</dbReference>
<gene>
    <name evidence="3" type="ORF">D4A92_21135</name>
</gene>
<dbReference type="PANTHER" id="PTHR13847:SF289">
    <property type="entry name" value="GLYCINE OXIDASE"/>
    <property type="match status" value="1"/>
</dbReference>
<dbReference type="RefSeq" id="WP_203017132.1">
    <property type="nucleotide sequence ID" value="NZ_CP032405.1"/>
</dbReference>
<reference evidence="3 4" key="1">
    <citation type="submission" date="2018-09" db="EMBL/GenBank/DDBJ databases">
        <title>Rhizobium sp. MAE2-X.</title>
        <authorList>
            <person name="Lee Y."/>
            <person name="Jeon C.O."/>
        </authorList>
    </citation>
    <scope>NUCLEOTIDE SEQUENCE [LARGE SCALE GENOMIC DNA]</scope>
    <source>
        <strain evidence="3 4">MAE2-X</strain>
    </source>
</reference>
<dbReference type="PANTHER" id="PTHR13847">
    <property type="entry name" value="SARCOSINE DEHYDROGENASE-RELATED"/>
    <property type="match status" value="1"/>
</dbReference>
<dbReference type="Pfam" id="PF01266">
    <property type="entry name" value="DAO"/>
    <property type="match status" value="1"/>
</dbReference>
<organism evidence="3 4">
    <name type="scientific">Rhizobium rosettiformans</name>
    <dbReference type="NCBI Taxonomy" id="1368430"/>
    <lineage>
        <taxon>Bacteria</taxon>
        <taxon>Pseudomonadati</taxon>
        <taxon>Pseudomonadota</taxon>
        <taxon>Alphaproteobacteria</taxon>
        <taxon>Hyphomicrobiales</taxon>
        <taxon>Rhizobiaceae</taxon>
        <taxon>Rhizobium/Agrobacterium group</taxon>
        <taxon>Rhizobium</taxon>
    </lineage>
</organism>
<keyword evidence="1" id="KW-0560">Oxidoreductase</keyword>
<dbReference type="EMBL" id="CP032405">
    <property type="protein sequence ID" value="QRF53776.1"/>
    <property type="molecule type" value="Genomic_DNA"/>
</dbReference>
<evidence type="ECO:0000313" key="4">
    <source>
        <dbReference type="Proteomes" id="UP000596351"/>
    </source>
</evidence>
<proteinExistence type="predicted"/>
<keyword evidence="4" id="KW-1185">Reference proteome</keyword>